<sequence length="343" mass="38217">MESASIYKKMFKFEPSKIHFKDIQRGQKYQQTVTIFNITNHPQKVWVGRPENIEFQIDKSLSFSISPGLSYKTTITFMCSIERSFEDSLTFHSEETVSAISCNPNEQTLILLATPPIADIWFDNEIDFGPVSAGSVTAKYIRIWNIGTRHGDFTVNYPANSPLQAMPTNGVIYPLDEEGKQLLDFMESSDSDNNTLQSSGKLQPPNWKTAGTNKKGILSNTLQSNQHQLLPGAGHGKQSAIRMRIELTAPRLVGELNTSIDISCDTTSPNHVINIHANIVQQHVEFIIPTAPDIPLTMINFGSLFYGEKRQVDAQLKNVGSQQVTFALSQQGKDIMPVIFIPG</sequence>
<organism evidence="2 3">
    <name type="scientific">Streblomastix strix</name>
    <dbReference type="NCBI Taxonomy" id="222440"/>
    <lineage>
        <taxon>Eukaryota</taxon>
        <taxon>Metamonada</taxon>
        <taxon>Preaxostyla</taxon>
        <taxon>Oxymonadida</taxon>
        <taxon>Streblomastigidae</taxon>
        <taxon>Streblomastix</taxon>
    </lineage>
</organism>
<feature type="non-terminal residue" evidence="2">
    <location>
        <position position="343"/>
    </location>
</feature>
<dbReference type="GO" id="GO:0060271">
    <property type="term" value="P:cilium assembly"/>
    <property type="evidence" value="ECO:0007669"/>
    <property type="project" value="TreeGrafter"/>
</dbReference>
<feature type="compositionally biased region" description="Polar residues" evidence="1">
    <location>
        <begin position="191"/>
        <end position="201"/>
    </location>
</feature>
<evidence type="ECO:0000313" key="2">
    <source>
        <dbReference type="EMBL" id="KAA6399501.1"/>
    </source>
</evidence>
<reference evidence="2 3" key="1">
    <citation type="submission" date="2019-03" db="EMBL/GenBank/DDBJ databases">
        <title>Single cell metagenomics reveals metabolic interactions within the superorganism composed of flagellate Streblomastix strix and complex community of Bacteroidetes bacteria on its surface.</title>
        <authorList>
            <person name="Treitli S.C."/>
            <person name="Kolisko M."/>
            <person name="Husnik F."/>
            <person name="Keeling P."/>
            <person name="Hampl V."/>
        </authorList>
    </citation>
    <scope>NUCLEOTIDE SEQUENCE [LARGE SCALE GENOMIC DNA]</scope>
    <source>
        <strain evidence="2">ST1C</strain>
    </source>
</reference>
<protein>
    <recommendedName>
        <fullName evidence="4">MSP domain-containing protein</fullName>
    </recommendedName>
</protein>
<accession>A0A5J4WXB4</accession>
<dbReference type="Gene3D" id="2.60.40.10">
    <property type="entry name" value="Immunoglobulins"/>
    <property type="match status" value="1"/>
</dbReference>
<feature type="region of interest" description="Disordered" evidence="1">
    <location>
        <begin position="188"/>
        <end position="208"/>
    </location>
</feature>
<dbReference type="InterPro" id="IPR013783">
    <property type="entry name" value="Ig-like_fold"/>
</dbReference>
<proteinExistence type="predicted"/>
<dbReference type="PANTHER" id="PTHR45912:SF3">
    <property type="entry name" value="CILIA- AND FLAGELLA-ASSOCIATED PROTEIN 47"/>
    <property type="match status" value="1"/>
</dbReference>
<dbReference type="EMBL" id="SNRW01000738">
    <property type="protein sequence ID" value="KAA6399501.1"/>
    <property type="molecule type" value="Genomic_DNA"/>
</dbReference>
<dbReference type="Proteomes" id="UP000324800">
    <property type="component" value="Unassembled WGS sequence"/>
</dbReference>
<evidence type="ECO:0000313" key="3">
    <source>
        <dbReference type="Proteomes" id="UP000324800"/>
    </source>
</evidence>
<dbReference type="GO" id="GO:0005929">
    <property type="term" value="C:cilium"/>
    <property type="evidence" value="ECO:0007669"/>
    <property type="project" value="TreeGrafter"/>
</dbReference>
<evidence type="ECO:0008006" key="4">
    <source>
        <dbReference type="Google" id="ProtNLM"/>
    </source>
</evidence>
<dbReference type="PANTHER" id="PTHR45912">
    <property type="entry name" value="CILIA- AND FLAGELLA-ASSOCIATED PROTEIN 47"/>
    <property type="match status" value="1"/>
</dbReference>
<comment type="caution">
    <text evidence="2">The sequence shown here is derived from an EMBL/GenBank/DDBJ whole genome shotgun (WGS) entry which is preliminary data.</text>
</comment>
<evidence type="ECO:0000256" key="1">
    <source>
        <dbReference type="SAM" id="MobiDB-lite"/>
    </source>
</evidence>
<gene>
    <name evidence="2" type="ORF">EZS28_004970</name>
</gene>
<name>A0A5J4WXB4_9EUKA</name>
<dbReference type="AlphaFoldDB" id="A0A5J4WXB4"/>
<dbReference type="Pfam" id="PF24771">
    <property type="entry name" value="Ig_CFAP74_1st"/>
    <property type="match status" value="1"/>
</dbReference>